<name>A0ABQ0DS10_9EUKA</name>
<evidence type="ECO:0000313" key="2">
    <source>
        <dbReference type="EMBL" id="GAB1225639.1"/>
    </source>
</evidence>
<protein>
    <recommendedName>
        <fullName evidence="1">Rho-GAP domain-containing protein</fullName>
    </recommendedName>
</protein>
<dbReference type="SMART" id="SM00324">
    <property type="entry name" value="RhoGAP"/>
    <property type="match status" value="1"/>
</dbReference>
<dbReference type="SUPFAM" id="SSF48350">
    <property type="entry name" value="GTPase activation domain, GAP"/>
    <property type="match status" value="1"/>
</dbReference>
<feature type="domain" description="Rho-GAP" evidence="1">
    <location>
        <begin position="11"/>
        <end position="204"/>
    </location>
</feature>
<dbReference type="PANTHER" id="PTHR45808:SF2">
    <property type="entry name" value="RHO GTPASE-ACTIVATING PROTEIN 68F"/>
    <property type="match status" value="1"/>
</dbReference>
<evidence type="ECO:0000313" key="3">
    <source>
        <dbReference type="Proteomes" id="UP001628156"/>
    </source>
</evidence>
<accession>A0ABQ0DS10</accession>
<dbReference type="Pfam" id="PF00620">
    <property type="entry name" value="RhoGAP"/>
    <property type="match status" value="1"/>
</dbReference>
<dbReference type="InterPro" id="IPR000198">
    <property type="entry name" value="RhoGAP_dom"/>
</dbReference>
<dbReference type="PANTHER" id="PTHR45808">
    <property type="entry name" value="RHO GTPASE-ACTIVATING PROTEIN 68F"/>
    <property type="match status" value="1"/>
</dbReference>
<dbReference type="EMBL" id="BAAFRS010000257">
    <property type="protein sequence ID" value="GAB1225639.1"/>
    <property type="molecule type" value="Genomic_DNA"/>
</dbReference>
<keyword evidence="3" id="KW-1185">Reference proteome</keyword>
<dbReference type="PROSITE" id="PS50238">
    <property type="entry name" value="RHOGAP"/>
    <property type="match status" value="1"/>
</dbReference>
<comment type="caution">
    <text evidence="2">The sequence shown here is derived from an EMBL/GenBank/DDBJ whole genome shotgun (WGS) entry which is preliminary data.</text>
</comment>
<dbReference type="Gene3D" id="1.10.555.10">
    <property type="entry name" value="Rho GTPase activation protein"/>
    <property type="match status" value="1"/>
</dbReference>
<dbReference type="CDD" id="cd00159">
    <property type="entry name" value="RhoGAP"/>
    <property type="match status" value="1"/>
</dbReference>
<organism evidence="2 3">
    <name type="scientific">Entamoeba nuttalli</name>
    <dbReference type="NCBI Taxonomy" id="412467"/>
    <lineage>
        <taxon>Eukaryota</taxon>
        <taxon>Amoebozoa</taxon>
        <taxon>Evosea</taxon>
        <taxon>Archamoebae</taxon>
        <taxon>Mastigamoebida</taxon>
        <taxon>Entamoebidae</taxon>
        <taxon>Entamoeba</taxon>
    </lineage>
</organism>
<evidence type="ECO:0000259" key="1">
    <source>
        <dbReference type="PROSITE" id="PS50238"/>
    </source>
</evidence>
<reference evidence="2 3" key="1">
    <citation type="journal article" date="2019" name="PLoS Negl. Trop. Dis.">
        <title>Whole genome sequencing of Entamoeba nuttalli reveals mammalian host-related molecular signatures and a novel octapeptide-repeat surface protein.</title>
        <authorList>
            <person name="Tanaka M."/>
            <person name="Makiuchi T."/>
            <person name="Komiyama T."/>
            <person name="Shiina T."/>
            <person name="Osaki K."/>
            <person name="Tachibana H."/>
        </authorList>
    </citation>
    <scope>NUCLEOTIDE SEQUENCE [LARGE SCALE GENOMIC DNA]</scope>
    <source>
        <strain evidence="2 3">P19-061405</strain>
    </source>
</reference>
<sequence length="262" mass="30300">MKTKVSKPFQTKLNEIPPSYLKDGIPLFLWEIGRALLDNPCEGIFRITGDIKEVQKMKSDIHKKIDITQNKKFASDMYCFSSIITSFLKDLPSPIFSYSDRNMFLSAISQFKEINDLPKTVTALALAIRRIDPIKRRYLIFMLNLYYSITQQKEINKMDFNRLSICVAPSFFSQEITYMITTEKNIESEIQIMTLLIGLYPLICSGFEESKNVLEQKYNLTPQQLSDYMKNPSSYSIKDIKFNTSKQPSNPSVSLRRTKSMA</sequence>
<proteinExistence type="predicted"/>
<dbReference type="Proteomes" id="UP001628156">
    <property type="component" value="Unassembled WGS sequence"/>
</dbReference>
<gene>
    <name evidence="2" type="ORF">ENUP19_0257G0068</name>
</gene>
<dbReference type="InterPro" id="IPR008936">
    <property type="entry name" value="Rho_GTPase_activation_prot"/>
</dbReference>